<proteinExistence type="predicted"/>
<evidence type="ECO:0000313" key="1">
    <source>
        <dbReference type="EMBL" id="KKR12792.1"/>
    </source>
</evidence>
<sequence>MKRNRLMVEAAAVLRSAASKGFCCGEMCELERRMRHAFSVALCNGIGIVPEPLREYAGGVLHTVITLNQVGEESAVVGVSITCFTDGVLTTLDIDAEENIICRYQGTGKVFKFLWHNPTQLIAKPRDFFGEGFLYEPNRLALSAVHMGTVACVRGAANTSFMTSGLCLVSESRIEDIRHYPDQGKLDYDLRVLYEEMTSGDEEERGHVLSLLASA</sequence>
<dbReference type="EMBL" id="LBWR01000001">
    <property type="protein sequence ID" value="KKR12792.1"/>
    <property type="molecule type" value="Genomic_DNA"/>
</dbReference>
<gene>
    <name evidence="1" type="ORF">UT41_C0001G0336</name>
</gene>
<organism evidence="1 2">
    <name type="scientific">Candidatus Wolfebacteria bacterium GW2011_GWC2_39_22</name>
    <dbReference type="NCBI Taxonomy" id="1619013"/>
    <lineage>
        <taxon>Bacteria</taxon>
        <taxon>Candidatus Wolfeibacteriota</taxon>
    </lineage>
</organism>
<name>A0A0G0RGL2_9BACT</name>
<protein>
    <submittedName>
        <fullName evidence="1">Uncharacterized protein</fullName>
    </submittedName>
</protein>
<dbReference type="AlphaFoldDB" id="A0A0G0RGL2"/>
<accession>A0A0G0RGL2</accession>
<dbReference type="Proteomes" id="UP000034665">
    <property type="component" value="Unassembled WGS sequence"/>
</dbReference>
<comment type="caution">
    <text evidence="1">The sequence shown here is derived from an EMBL/GenBank/DDBJ whole genome shotgun (WGS) entry which is preliminary data.</text>
</comment>
<reference evidence="1 2" key="1">
    <citation type="journal article" date="2015" name="Nature">
        <title>rRNA introns, odd ribosomes, and small enigmatic genomes across a large radiation of phyla.</title>
        <authorList>
            <person name="Brown C.T."/>
            <person name="Hug L.A."/>
            <person name="Thomas B.C."/>
            <person name="Sharon I."/>
            <person name="Castelle C.J."/>
            <person name="Singh A."/>
            <person name="Wilkins M.J."/>
            <person name="Williams K.H."/>
            <person name="Banfield J.F."/>
        </authorList>
    </citation>
    <scope>NUCLEOTIDE SEQUENCE [LARGE SCALE GENOMIC DNA]</scope>
</reference>
<evidence type="ECO:0000313" key="2">
    <source>
        <dbReference type="Proteomes" id="UP000034665"/>
    </source>
</evidence>